<evidence type="ECO:0000313" key="3">
    <source>
        <dbReference type="Proteomes" id="UP000076023"/>
    </source>
</evidence>
<dbReference type="Gene3D" id="3.40.50.300">
    <property type="entry name" value="P-loop containing nucleotide triphosphate hydrolases"/>
    <property type="match status" value="1"/>
</dbReference>
<dbReference type="FunCoup" id="A0A146GAE7">
    <property type="interactions" value="507"/>
</dbReference>
<keyword evidence="3" id="KW-1185">Reference proteome</keyword>
<dbReference type="AlphaFoldDB" id="A0A146GAE7"/>
<dbReference type="InterPro" id="IPR025669">
    <property type="entry name" value="AAA_dom"/>
</dbReference>
<proteinExistence type="predicted"/>
<dbReference type="OrthoDB" id="9815116at2"/>
<gene>
    <name evidence="2" type="ORF">TSACC_22626</name>
</gene>
<dbReference type="SUPFAM" id="SSF52540">
    <property type="entry name" value="P-loop containing nucleoside triphosphate hydrolases"/>
    <property type="match status" value="1"/>
</dbReference>
<dbReference type="EMBL" id="BDCO01000002">
    <property type="protein sequence ID" value="GAT34202.1"/>
    <property type="molecule type" value="Genomic_DNA"/>
</dbReference>
<dbReference type="FunFam" id="3.40.50.300:FF:000285">
    <property type="entry name" value="Sporulation initiation inhibitor Soj"/>
    <property type="match status" value="1"/>
</dbReference>
<accession>A0A146GAE7</accession>
<comment type="caution">
    <text evidence="2">The sequence shown here is derived from an EMBL/GenBank/DDBJ whole genome shotgun (WGS) entry which is preliminary data.</text>
</comment>
<dbReference type="PIRSF" id="PIRSF009320">
    <property type="entry name" value="Nuc_binding_HP_1000"/>
    <property type="match status" value="1"/>
</dbReference>
<dbReference type="Proteomes" id="UP000076023">
    <property type="component" value="Unassembled WGS sequence"/>
</dbReference>
<name>A0A146GAE7_TERSA</name>
<protein>
    <submittedName>
        <fullName evidence="2">Chromosome partitioning protein</fullName>
    </submittedName>
</protein>
<dbReference type="STRING" id="690879.TSACC_22626"/>
<feature type="domain" description="AAA" evidence="1">
    <location>
        <begin position="1"/>
        <end position="177"/>
    </location>
</feature>
<dbReference type="Pfam" id="PF13614">
    <property type="entry name" value="AAA_31"/>
    <property type="match status" value="1"/>
</dbReference>
<sequence>MKIIAVANQKGGVGKTTTTLSLSAALAEKGVRVLLVDVDPQGNASSALGASGEKGSLYHALIGEKPAAEMVYSTRIENLWTIPATLDLAGAEVEVARMEGHLTQLRRVLSPLKDLGLYDYLFLDCPPSLGILMSNALSAADEILVPIQCEYYALEGLGLLMQVTEQIRASGANPDLSLCGLLMTMYDGRTNLNPAVVKEVRNHFQEVVFDTLIPRTVRFAEAPSHGRTIIEHDPAGQGAEAYRALAGEFLERQKKGVAFVSGATAHHS</sequence>
<dbReference type="InterPro" id="IPR027417">
    <property type="entry name" value="P-loop_NTPase"/>
</dbReference>
<dbReference type="PANTHER" id="PTHR13696">
    <property type="entry name" value="P-LOOP CONTAINING NUCLEOSIDE TRIPHOSPHATE HYDROLASE"/>
    <property type="match status" value="1"/>
</dbReference>
<dbReference type="RefSeq" id="WP_075079853.1">
    <property type="nucleotide sequence ID" value="NZ_BDCO01000002.1"/>
</dbReference>
<organism evidence="2 3">
    <name type="scientific">Terrimicrobium sacchariphilum</name>
    <dbReference type="NCBI Taxonomy" id="690879"/>
    <lineage>
        <taxon>Bacteria</taxon>
        <taxon>Pseudomonadati</taxon>
        <taxon>Verrucomicrobiota</taxon>
        <taxon>Terrimicrobiia</taxon>
        <taxon>Terrimicrobiales</taxon>
        <taxon>Terrimicrobiaceae</taxon>
        <taxon>Terrimicrobium</taxon>
    </lineage>
</organism>
<evidence type="ECO:0000259" key="1">
    <source>
        <dbReference type="Pfam" id="PF13614"/>
    </source>
</evidence>
<dbReference type="InterPro" id="IPR050678">
    <property type="entry name" value="DNA_Partitioning_ATPase"/>
</dbReference>
<reference evidence="3" key="1">
    <citation type="journal article" date="2017" name="Genome Announc.">
        <title>Draft Genome Sequence of Terrimicrobium sacchariphilum NM-5T, a Facultative Anaerobic Soil Bacterium of the Class Spartobacteria.</title>
        <authorList>
            <person name="Qiu Y.L."/>
            <person name="Tourlousse D.M."/>
            <person name="Matsuura N."/>
            <person name="Ohashi A."/>
            <person name="Sekiguchi Y."/>
        </authorList>
    </citation>
    <scope>NUCLEOTIDE SEQUENCE [LARGE SCALE GENOMIC DNA]</scope>
    <source>
        <strain evidence="3">NM-5</strain>
    </source>
</reference>
<dbReference type="PANTHER" id="PTHR13696:SF52">
    <property type="entry name" value="PARA FAMILY PROTEIN CT_582"/>
    <property type="match status" value="1"/>
</dbReference>
<evidence type="ECO:0000313" key="2">
    <source>
        <dbReference type="EMBL" id="GAT34202.1"/>
    </source>
</evidence>
<dbReference type="InParanoid" id="A0A146GAE7"/>
<dbReference type="CDD" id="cd02042">
    <property type="entry name" value="ParAB_family"/>
    <property type="match status" value="1"/>
</dbReference>